<feature type="chain" id="PRO_5016669667" evidence="5">
    <location>
        <begin position="36"/>
        <end position="479"/>
    </location>
</feature>
<dbReference type="InterPro" id="IPR002053">
    <property type="entry name" value="Glyco_hydro_25"/>
</dbReference>
<evidence type="ECO:0000313" key="7">
    <source>
        <dbReference type="Proteomes" id="UP000252378"/>
    </source>
</evidence>
<dbReference type="PROSITE" id="PS51170">
    <property type="entry name" value="CW"/>
    <property type="match status" value="1"/>
</dbReference>
<dbReference type="Pfam" id="PF01183">
    <property type="entry name" value="Glyco_hydro_25"/>
    <property type="match status" value="1"/>
</dbReference>
<comment type="similarity">
    <text evidence="1">Belongs to the glycosyl hydrolase 25 family.</text>
</comment>
<keyword evidence="5" id="KW-0732">Signal</keyword>
<feature type="signal peptide" evidence="5">
    <location>
        <begin position="1"/>
        <end position="35"/>
    </location>
</feature>
<dbReference type="Pfam" id="PF01473">
    <property type="entry name" value="Choline_bind_1"/>
    <property type="match status" value="2"/>
</dbReference>
<dbReference type="GO" id="GO:0003796">
    <property type="term" value="F:lysozyme activity"/>
    <property type="evidence" value="ECO:0007669"/>
    <property type="project" value="InterPro"/>
</dbReference>
<dbReference type="PANTHER" id="PTHR34135:SF2">
    <property type="entry name" value="LYSOZYME"/>
    <property type="match status" value="1"/>
</dbReference>
<protein>
    <submittedName>
        <fullName evidence="6">Glycosyl hydrolase family 25</fullName>
    </submittedName>
</protein>
<evidence type="ECO:0000256" key="4">
    <source>
        <dbReference type="SAM" id="MobiDB-lite"/>
    </source>
</evidence>
<evidence type="ECO:0000256" key="5">
    <source>
        <dbReference type="SAM" id="SignalP"/>
    </source>
</evidence>
<name>A0A367G6C3_9FIRM</name>
<evidence type="ECO:0000256" key="2">
    <source>
        <dbReference type="ARBA" id="ARBA00022737"/>
    </source>
</evidence>
<dbReference type="Gene3D" id="3.20.20.80">
    <property type="entry name" value="Glycosidases"/>
    <property type="match status" value="1"/>
</dbReference>
<feature type="repeat" description="Cell wall-binding" evidence="3">
    <location>
        <begin position="255"/>
        <end position="274"/>
    </location>
</feature>
<evidence type="ECO:0000313" key="6">
    <source>
        <dbReference type="EMBL" id="RCH46272.1"/>
    </source>
</evidence>
<reference evidence="6 7" key="1">
    <citation type="submission" date="2018-03" db="EMBL/GenBank/DDBJ databases">
        <title>Complete genome sequencing of Faecalibacterium prausnitzii strains isolated from the human gut.</title>
        <authorList>
            <person name="Fitzgerald B.C."/>
            <person name="Shkoporov A.N."/>
            <person name="Ross P.R."/>
            <person name="Hill C."/>
        </authorList>
    </citation>
    <scope>NUCLEOTIDE SEQUENCE [LARGE SCALE GENOMIC DNA]</scope>
    <source>
        <strain evidence="6 7">ATCC 27768</strain>
    </source>
</reference>
<accession>A0A367G6C3</accession>
<dbReference type="GO" id="GO:0016052">
    <property type="term" value="P:carbohydrate catabolic process"/>
    <property type="evidence" value="ECO:0007669"/>
    <property type="project" value="TreeGrafter"/>
</dbReference>
<dbReference type="PANTHER" id="PTHR34135">
    <property type="entry name" value="LYSOZYME"/>
    <property type="match status" value="1"/>
</dbReference>
<comment type="caution">
    <text evidence="6">The sequence shown here is derived from an EMBL/GenBank/DDBJ whole genome shotgun (WGS) entry which is preliminary data.</text>
</comment>
<dbReference type="SUPFAM" id="SSF51445">
    <property type="entry name" value="(Trans)glycosidases"/>
    <property type="match status" value="1"/>
</dbReference>
<dbReference type="EMBL" id="PXUP01000009">
    <property type="protein sequence ID" value="RCH46272.1"/>
    <property type="molecule type" value="Genomic_DNA"/>
</dbReference>
<evidence type="ECO:0000256" key="1">
    <source>
        <dbReference type="ARBA" id="ARBA00010646"/>
    </source>
</evidence>
<dbReference type="Gene3D" id="2.10.270.10">
    <property type="entry name" value="Cholin Binding"/>
    <property type="match status" value="1"/>
</dbReference>
<keyword evidence="6" id="KW-0378">Hydrolase</keyword>
<dbReference type="GO" id="GO:0009253">
    <property type="term" value="P:peptidoglycan catabolic process"/>
    <property type="evidence" value="ECO:0007669"/>
    <property type="project" value="InterPro"/>
</dbReference>
<feature type="compositionally biased region" description="Low complexity" evidence="4">
    <location>
        <begin position="125"/>
        <end position="135"/>
    </location>
</feature>
<evidence type="ECO:0000256" key="3">
    <source>
        <dbReference type="PROSITE-ProRule" id="PRU00591"/>
    </source>
</evidence>
<proteinExistence type="inferred from homology"/>
<dbReference type="CDD" id="cd06414">
    <property type="entry name" value="GH25_LytC-like"/>
    <property type="match status" value="1"/>
</dbReference>
<dbReference type="GO" id="GO:0016998">
    <property type="term" value="P:cell wall macromolecule catabolic process"/>
    <property type="evidence" value="ECO:0007669"/>
    <property type="project" value="InterPro"/>
</dbReference>
<keyword evidence="2" id="KW-0677">Repeat</keyword>
<organism evidence="6 7">
    <name type="scientific">Faecalibacterium prausnitzii</name>
    <dbReference type="NCBI Taxonomy" id="853"/>
    <lineage>
        <taxon>Bacteria</taxon>
        <taxon>Bacillati</taxon>
        <taxon>Bacillota</taxon>
        <taxon>Clostridia</taxon>
        <taxon>Eubacteriales</taxon>
        <taxon>Oscillospiraceae</taxon>
        <taxon>Faecalibacterium</taxon>
    </lineage>
</organism>
<sequence>MKKRFDRSGTARRKAAAAVAALTMALVLAVGGAGAATLLSAQPETLTVGAVVPHITAGTPQASSPAAADREVCTAPEAESIVTAAPEPAAESAAQPQQTAPAPEQTEKPETTETAPSEPEEAVETPETPAQPAEDTALEEENSPTRLLEETPELAAQDPQAPAADGTAQNDTASQHTPEGSVLLTPEQIQQALDSGALEDAEAQCIDLTDENGFFRWLFNWLFGTKDREEEPVYSGWRTENGKTYYYAQDTNKKVTGLRSIDGKLYYFDANGVKQDNVTFGIDVSKYQSGLDWNKIKKSGVSFVIIRIGYRGYGAAGNLVKDPMFEEHFTNARNAGLKVGVYFFTQAVNEAEAQEEAEGCNWALNGRMLDYPIFYDTEASTAPGGTGRADGLGAEDRTKCAIAFCERVKELGYKPGVYASTTWYRKRVDYNTLRSRYTIWNAHYGVSSSPIGCDLWQGTEKARINGYSGELDANISYIG</sequence>
<feature type="compositionally biased region" description="Low complexity" evidence="4">
    <location>
        <begin position="155"/>
        <end position="165"/>
    </location>
</feature>
<dbReference type="SUPFAM" id="SSF69360">
    <property type="entry name" value="Cell wall binding repeat"/>
    <property type="match status" value="1"/>
</dbReference>
<gene>
    <name evidence="6" type="ORF">C7J97_07485</name>
</gene>
<dbReference type="PROSITE" id="PS51904">
    <property type="entry name" value="GLYCOSYL_HYDROL_F25_2"/>
    <property type="match status" value="1"/>
</dbReference>
<dbReference type="InterPro" id="IPR017853">
    <property type="entry name" value="GH"/>
</dbReference>
<dbReference type="RefSeq" id="WP_113992471.1">
    <property type="nucleotide sequence ID" value="NZ_JAWHPP010000008.1"/>
</dbReference>
<feature type="region of interest" description="Disordered" evidence="4">
    <location>
        <begin position="86"/>
        <end position="179"/>
    </location>
</feature>
<dbReference type="AlphaFoldDB" id="A0A367G6C3"/>
<feature type="compositionally biased region" description="Low complexity" evidence="4">
    <location>
        <begin position="86"/>
        <end position="104"/>
    </location>
</feature>
<dbReference type="Proteomes" id="UP000252378">
    <property type="component" value="Unassembled WGS sequence"/>
</dbReference>
<dbReference type="InterPro" id="IPR018337">
    <property type="entry name" value="Cell_wall/Cho-bd_repeat"/>
</dbReference>
<feature type="compositionally biased region" description="Polar residues" evidence="4">
    <location>
        <begin position="167"/>
        <end position="178"/>
    </location>
</feature>